<keyword evidence="2" id="KW-1185">Reference proteome</keyword>
<evidence type="ECO:0000313" key="2">
    <source>
        <dbReference type="Proteomes" id="UP000031668"/>
    </source>
</evidence>
<proteinExistence type="predicted"/>
<dbReference type="EMBL" id="JWZT01004097">
    <property type="protein sequence ID" value="KII64785.1"/>
    <property type="molecule type" value="Genomic_DNA"/>
</dbReference>
<protein>
    <submittedName>
        <fullName evidence="1">Uncharacterized protein</fullName>
    </submittedName>
</protein>
<dbReference type="OrthoDB" id="26387at2759"/>
<reference evidence="1 2" key="1">
    <citation type="journal article" date="2014" name="Genome Biol. Evol.">
        <title>The genome of the myxosporean Thelohanellus kitauei shows adaptations to nutrient acquisition within its fish host.</title>
        <authorList>
            <person name="Yang Y."/>
            <person name="Xiong J."/>
            <person name="Zhou Z."/>
            <person name="Huo F."/>
            <person name="Miao W."/>
            <person name="Ran C."/>
            <person name="Liu Y."/>
            <person name="Zhang J."/>
            <person name="Feng J."/>
            <person name="Wang M."/>
            <person name="Wang M."/>
            <person name="Wang L."/>
            <person name="Yao B."/>
        </authorList>
    </citation>
    <scope>NUCLEOTIDE SEQUENCE [LARGE SCALE GENOMIC DNA]</scope>
    <source>
        <strain evidence="1">Wuqing</strain>
    </source>
</reference>
<gene>
    <name evidence="1" type="ORF">RF11_03390</name>
</gene>
<accession>A0A0C2MK74</accession>
<name>A0A0C2MK74_THEKT</name>
<evidence type="ECO:0000313" key="1">
    <source>
        <dbReference type="EMBL" id="KII64785.1"/>
    </source>
</evidence>
<organism evidence="1 2">
    <name type="scientific">Thelohanellus kitauei</name>
    <name type="common">Myxosporean</name>
    <dbReference type="NCBI Taxonomy" id="669202"/>
    <lineage>
        <taxon>Eukaryota</taxon>
        <taxon>Metazoa</taxon>
        <taxon>Cnidaria</taxon>
        <taxon>Myxozoa</taxon>
        <taxon>Myxosporea</taxon>
        <taxon>Bivalvulida</taxon>
        <taxon>Platysporina</taxon>
        <taxon>Myxobolidae</taxon>
        <taxon>Thelohanellus</taxon>
    </lineage>
</organism>
<dbReference type="AlphaFoldDB" id="A0A0C2MK74"/>
<comment type="caution">
    <text evidence="1">The sequence shown here is derived from an EMBL/GenBank/DDBJ whole genome shotgun (WGS) entry which is preliminary data.</text>
</comment>
<dbReference type="Proteomes" id="UP000031668">
    <property type="component" value="Unassembled WGS sequence"/>
</dbReference>
<sequence length="1035" mass="120705">MAQIRGRIDEILINGMLVTSNDARADVTDIYHRCRLKELVTKPLKEFALEGFGSGIRDEFDFGFAANPKFINILDQEEDFYAGINHQKTNTCSPCYSHFRCSEREKDMHKKLTSTYIERTCEHGIDFTRIPFGGCYTHFDTNRSEKILPEDFIKKIRPIIQYLCEFIVEIVSLDYSILDNHIEEMLETYIRKNGSNTKPSFQQDKECTIGDMAVDTNSRKYCLILLDHCIYDIDEFAACFSNALGLDERSGDIRTDIYKHGITFVQYLSNVDDCQKGKNLVDESWRIFSDNKSISCRVAKVYNLYFMKIAPHIIDVINMFCYHNSQLRELVLEIIFNRSALVRVFFQNEQLMWTHVRYSILSTIYLSAIHSDPGRIYLADMLLITTSRLYTHLFVDHSNESCVFLYLIEVIITCPFTVVYLIENGFINQIIDFFTCIIKSLCIRTGAGMARLDTKTETMRRLLSWASRVAALLHSCLRVSLKEKEISSKFRSRVTESSKLFVQFCTNIDNILPNQRNTNMKICKGGYEQLVSLYEVLLQVICSLVKFLIVYKESALLVLRSFLERFVSNIKYLLDETPKNELTQKIALYTDDENLKISFINISHRVFVDIFLDYFAKRALPQDIIDQVLLDENMLMWIARPAISALSSISDYAFAKQCREHLYFYDLISLYTKPNLDYMIIQDFNIVQILISYLVPEHFLKYMLFNLAPSIRNTIDYSTPISSILYLKEFEDGFILRHLLVIIYNALTERNFIGVEEKSEYQLLERQVIHSLSSGHRKITEIKNGILVTEILRSKYFNCPALQEKLNKILGKVSNAMDTPDSGKDILLKPEWVGTVNMFYFLNYFQDGYKVHDMLEHLYKTDKCEFKLLEFVHSREGFELMYNFLFSDIFSILIMRIIMDWNANFGPDNTVTADNFILVSMSVCFMLKLSLNQCNYPRFQKTIYLIFKVRKDLNDNNMMTVLVFLKKKIDHEVYRSIVDCLMDLSQIPSDYFSDMSENLNDMVNKSIACKDLAMNILQNLSKELQRKRKMSDGTI</sequence>